<name>A0ABU1I318_9MICO</name>
<comment type="caution">
    <text evidence="1">The sequence shown here is derived from an EMBL/GenBank/DDBJ whole genome shotgun (WGS) entry which is preliminary data.</text>
</comment>
<reference evidence="1 2" key="1">
    <citation type="submission" date="2023-08" db="EMBL/GenBank/DDBJ databases">
        <title>Functional and genomic diversity of the sorghum phyllosphere microbiome.</title>
        <authorList>
            <person name="Shade A."/>
        </authorList>
    </citation>
    <scope>NUCLEOTIDE SEQUENCE [LARGE SCALE GENOMIC DNA]</scope>
    <source>
        <strain evidence="1 2">SORGH_AS_0919</strain>
    </source>
</reference>
<accession>A0ABU1I318</accession>
<proteinExistence type="predicted"/>
<organism evidence="1 2">
    <name type="scientific">Microbacterium paludicola</name>
    <dbReference type="NCBI Taxonomy" id="300019"/>
    <lineage>
        <taxon>Bacteria</taxon>
        <taxon>Bacillati</taxon>
        <taxon>Actinomycetota</taxon>
        <taxon>Actinomycetes</taxon>
        <taxon>Micrococcales</taxon>
        <taxon>Microbacteriaceae</taxon>
        <taxon>Microbacterium</taxon>
    </lineage>
</organism>
<evidence type="ECO:0000313" key="2">
    <source>
        <dbReference type="Proteomes" id="UP001260188"/>
    </source>
</evidence>
<dbReference type="Proteomes" id="UP001260188">
    <property type="component" value="Unassembled WGS sequence"/>
</dbReference>
<dbReference type="EMBL" id="JAVIZA010000001">
    <property type="protein sequence ID" value="MDR6167538.1"/>
    <property type="molecule type" value="Genomic_DNA"/>
</dbReference>
<gene>
    <name evidence="1" type="ORF">QE367_001742</name>
</gene>
<keyword evidence="2" id="KW-1185">Reference proteome</keyword>
<protein>
    <submittedName>
        <fullName evidence="1">Uncharacterized protein</fullName>
    </submittedName>
</protein>
<evidence type="ECO:0000313" key="1">
    <source>
        <dbReference type="EMBL" id="MDR6167538.1"/>
    </source>
</evidence>
<sequence length="93" mass="10209">MTSWSYDFRRMRIFCPAICLLTLFIASYVSLVASALDARWRGLRRALLTAGAVMLHHCSDVKPAGLPAVPHRARTRASCLQVGVGFDVHLPAA</sequence>